<dbReference type="EMBL" id="JADMKU010000010">
    <property type="protein sequence ID" value="MBR9651923.1"/>
    <property type="molecule type" value="Genomic_DNA"/>
</dbReference>
<name>A0ABS5HSN7_9RHOB</name>
<protein>
    <submittedName>
        <fullName evidence="1">Phage tail assembly protein</fullName>
    </submittedName>
</protein>
<evidence type="ECO:0000313" key="2">
    <source>
        <dbReference type="Proteomes" id="UP001195941"/>
    </source>
</evidence>
<dbReference type="InterPro" id="IPR019289">
    <property type="entry name" value="Phage_tail_E/E"/>
</dbReference>
<reference evidence="1 2" key="1">
    <citation type="journal article" date="2021" name="Arch. Microbiol.">
        <title>Thalassobius aquimarinus sp. nov., isolated from the Sea of Japan seashore.</title>
        <authorList>
            <person name="Kurilenko V.V."/>
            <person name="Romanenko L.A."/>
            <person name="Chernysheva N.Y."/>
            <person name="Velansky P.V."/>
            <person name="Tekutyeva L.A."/>
            <person name="Isaeva M.P."/>
            <person name="Mikhailov V.V."/>
        </authorList>
    </citation>
    <scope>NUCLEOTIDE SEQUENCE [LARGE SCALE GENOMIC DNA]</scope>
    <source>
        <strain evidence="1 2">KMM 8518</strain>
    </source>
</reference>
<accession>A0ABS5HSN7</accession>
<proteinExistence type="predicted"/>
<sequence length="99" mass="10676">MDYPIEVQLKRPVTVDGQTHDKLVFDEPDLGTSIAVEEGKTPGEQTVILLAGMAGVDLDVMKKVKESDFREIGKRVLEPYQAHVAAQAGTEAGNGEPAK</sequence>
<dbReference type="Pfam" id="PF10109">
    <property type="entry name" value="Phage_TAC_7"/>
    <property type="match status" value="1"/>
</dbReference>
<dbReference type="RefSeq" id="WP_212701438.1">
    <property type="nucleotide sequence ID" value="NZ_JADMKU010000010.1"/>
</dbReference>
<comment type="caution">
    <text evidence="1">The sequence shown here is derived from an EMBL/GenBank/DDBJ whole genome shotgun (WGS) entry which is preliminary data.</text>
</comment>
<dbReference type="Proteomes" id="UP001195941">
    <property type="component" value="Unassembled WGS sequence"/>
</dbReference>
<gene>
    <name evidence="1" type="ORF">IT775_12405</name>
</gene>
<evidence type="ECO:0000313" key="1">
    <source>
        <dbReference type="EMBL" id="MBR9651923.1"/>
    </source>
</evidence>
<keyword evidence="2" id="KW-1185">Reference proteome</keyword>
<organism evidence="1 2">
    <name type="scientific">Thalassovita aquimarina</name>
    <dbReference type="NCBI Taxonomy" id="2785917"/>
    <lineage>
        <taxon>Bacteria</taxon>
        <taxon>Pseudomonadati</taxon>
        <taxon>Pseudomonadota</taxon>
        <taxon>Alphaproteobacteria</taxon>
        <taxon>Rhodobacterales</taxon>
        <taxon>Roseobacteraceae</taxon>
        <taxon>Thalassovita</taxon>
    </lineage>
</organism>